<dbReference type="AlphaFoldDB" id="A0A1L0F2M1"/>
<dbReference type="InterPro" id="IPR050707">
    <property type="entry name" value="HTH_MetabolicPath_Reg"/>
</dbReference>
<dbReference type="SUPFAM" id="SSF55781">
    <property type="entry name" value="GAF domain-like"/>
    <property type="match status" value="1"/>
</dbReference>
<reference evidence="6 7" key="1">
    <citation type="submission" date="2016-11" db="EMBL/GenBank/DDBJ databases">
        <authorList>
            <person name="Jaros S."/>
            <person name="Januszkiewicz K."/>
            <person name="Wedrychowicz H."/>
        </authorList>
    </citation>
    <scope>NUCLEOTIDE SEQUENCE [LARGE SCALE GENOMIC DNA]</scope>
    <source>
        <strain evidence="6">NVI 5450</strain>
    </source>
</reference>
<sequence length="255" mass="28132">MEKKNQGIQSVEQAFEIIDFFSNKNHAISLGDAAVEMDISKSKLHKYLASFLRIGVIIQDANGNYCHGSKLIELGAKILGHTDILHVCEPELQRLRLETQEATALAVWTTQGPMIVRFLESPYPVAISFRVGFHAPLTGSSVGMCFAAFSPEETYQHLLKAETKDQAQLGKEFIQDLASIKENGYAIRNKVNPSIPGAKAISAPVFDATGNIVACILIIGFKQQDDIQEKDIKAIRDTSKRLSQHLGYTMTKAVK</sequence>
<dbReference type="InterPro" id="IPR005471">
    <property type="entry name" value="Tscrpt_reg_IclR_N"/>
</dbReference>
<evidence type="ECO:0000259" key="4">
    <source>
        <dbReference type="PROSITE" id="PS51077"/>
    </source>
</evidence>
<dbReference type="Gene3D" id="3.30.450.40">
    <property type="match status" value="1"/>
</dbReference>
<dbReference type="OrthoDB" id="6687062at2"/>
<evidence type="ECO:0000256" key="2">
    <source>
        <dbReference type="ARBA" id="ARBA00023125"/>
    </source>
</evidence>
<dbReference type="PANTHER" id="PTHR30136:SF8">
    <property type="entry name" value="TRANSCRIPTIONAL REGULATORY PROTEIN"/>
    <property type="match status" value="1"/>
</dbReference>
<evidence type="ECO:0000256" key="1">
    <source>
        <dbReference type="ARBA" id="ARBA00023015"/>
    </source>
</evidence>
<dbReference type="InterPro" id="IPR036390">
    <property type="entry name" value="WH_DNA-bd_sf"/>
</dbReference>
<accession>A0A1L0F2M1</accession>
<dbReference type="InterPro" id="IPR029016">
    <property type="entry name" value="GAF-like_dom_sf"/>
</dbReference>
<feature type="domain" description="HTH iclR-type" evidence="4">
    <location>
        <begin position="8"/>
        <end position="69"/>
    </location>
</feature>
<protein>
    <submittedName>
        <fullName evidence="6">Regulatory protein, IclR</fullName>
    </submittedName>
</protein>
<keyword evidence="3" id="KW-0804">Transcription</keyword>
<evidence type="ECO:0000259" key="5">
    <source>
        <dbReference type="PROSITE" id="PS51078"/>
    </source>
</evidence>
<gene>
    <name evidence="6" type="ORF">NVI5450_4201</name>
</gene>
<dbReference type="PROSITE" id="PS51078">
    <property type="entry name" value="ICLR_ED"/>
    <property type="match status" value="1"/>
</dbReference>
<dbReference type="PROSITE" id="PS51077">
    <property type="entry name" value="HTH_ICLR"/>
    <property type="match status" value="1"/>
</dbReference>
<dbReference type="InterPro" id="IPR036388">
    <property type="entry name" value="WH-like_DNA-bd_sf"/>
</dbReference>
<dbReference type="Pfam" id="PF01614">
    <property type="entry name" value="IclR_C"/>
    <property type="match status" value="1"/>
</dbReference>
<dbReference type="GO" id="GO:0045892">
    <property type="term" value="P:negative regulation of DNA-templated transcription"/>
    <property type="evidence" value="ECO:0007669"/>
    <property type="project" value="TreeGrafter"/>
</dbReference>
<dbReference type="RefSeq" id="WP_075497710.1">
    <property type="nucleotide sequence ID" value="NZ_CAWRBC010000148.1"/>
</dbReference>
<dbReference type="Gene3D" id="1.10.10.10">
    <property type="entry name" value="Winged helix-like DNA-binding domain superfamily/Winged helix DNA-binding domain"/>
    <property type="match status" value="1"/>
</dbReference>
<dbReference type="Proteomes" id="UP000183794">
    <property type="component" value="Unassembled WGS sequence"/>
</dbReference>
<dbReference type="EMBL" id="FPLD01000121">
    <property type="protein sequence ID" value="SGZ15601.1"/>
    <property type="molecule type" value="Genomic_DNA"/>
</dbReference>
<dbReference type="Pfam" id="PF09339">
    <property type="entry name" value="HTH_IclR"/>
    <property type="match status" value="1"/>
</dbReference>
<keyword evidence="2" id="KW-0238">DNA-binding</keyword>
<evidence type="ECO:0000313" key="6">
    <source>
        <dbReference type="EMBL" id="SGZ15601.1"/>
    </source>
</evidence>
<feature type="domain" description="IclR-ED" evidence="5">
    <location>
        <begin position="70"/>
        <end position="248"/>
    </location>
</feature>
<dbReference type="SMART" id="SM00346">
    <property type="entry name" value="HTH_ICLR"/>
    <property type="match status" value="1"/>
</dbReference>
<dbReference type="GO" id="GO:0003677">
    <property type="term" value="F:DNA binding"/>
    <property type="evidence" value="ECO:0007669"/>
    <property type="project" value="UniProtKB-KW"/>
</dbReference>
<dbReference type="InterPro" id="IPR014757">
    <property type="entry name" value="Tscrpt_reg_IclR_C"/>
</dbReference>
<dbReference type="SUPFAM" id="SSF46785">
    <property type="entry name" value="Winged helix' DNA-binding domain"/>
    <property type="match status" value="1"/>
</dbReference>
<name>A0A1L0F2M1_9GAMM</name>
<dbReference type="PANTHER" id="PTHR30136">
    <property type="entry name" value="HELIX-TURN-HELIX TRANSCRIPTIONAL REGULATOR, ICLR FAMILY"/>
    <property type="match status" value="1"/>
</dbReference>
<evidence type="ECO:0000256" key="3">
    <source>
        <dbReference type="ARBA" id="ARBA00023163"/>
    </source>
</evidence>
<proteinExistence type="predicted"/>
<keyword evidence="1" id="KW-0805">Transcription regulation</keyword>
<dbReference type="GO" id="GO:0003700">
    <property type="term" value="F:DNA-binding transcription factor activity"/>
    <property type="evidence" value="ECO:0007669"/>
    <property type="project" value="TreeGrafter"/>
</dbReference>
<organism evidence="6 7">
    <name type="scientific">Moritella viscosa</name>
    <dbReference type="NCBI Taxonomy" id="80854"/>
    <lineage>
        <taxon>Bacteria</taxon>
        <taxon>Pseudomonadati</taxon>
        <taxon>Pseudomonadota</taxon>
        <taxon>Gammaproteobacteria</taxon>
        <taxon>Alteromonadales</taxon>
        <taxon>Moritellaceae</taxon>
        <taxon>Moritella</taxon>
    </lineage>
</organism>
<evidence type="ECO:0000313" key="7">
    <source>
        <dbReference type="Proteomes" id="UP000183794"/>
    </source>
</evidence>